<evidence type="ECO:0000313" key="3">
    <source>
        <dbReference type="Proteomes" id="UP000480350"/>
    </source>
</evidence>
<accession>A0A7C9MVF4</accession>
<evidence type="ECO:0000313" key="2">
    <source>
        <dbReference type="EMBL" id="MXQ06794.1"/>
    </source>
</evidence>
<dbReference type="RefSeq" id="WP_160762712.1">
    <property type="nucleotide sequence ID" value="NZ_WUPT01000001.1"/>
</dbReference>
<protein>
    <submittedName>
        <fullName evidence="2">NAD(P)-binding protein</fullName>
    </submittedName>
</protein>
<dbReference type="InterPro" id="IPR036188">
    <property type="entry name" value="FAD/NAD-bd_sf"/>
</dbReference>
<dbReference type="InterPro" id="IPR002937">
    <property type="entry name" value="Amino_oxidase"/>
</dbReference>
<name>A0A7C9MVF4_9RHOB</name>
<dbReference type="Proteomes" id="UP000480350">
    <property type="component" value="Unassembled WGS sequence"/>
</dbReference>
<keyword evidence="3" id="KW-1185">Reference proteome</keyword>
<dbReference type="PANTHER" id="PTHR16128:SF5">
    <property type="entry name" value="FAD_NAD(P)-BINDING OXIDOREDUCTASE FAMILY PROTEIN"/>
    <property type="match status" value="1"/>
</dbReference>
<proteinExistence type="predicted"/>
<dbReference type="Gene3D" id="3.50.50.60">
    <property type="entry name" value="FAD/NAD(P)-binding domain"/>
    <property type="match status" value="1"/>
</dbReference>
<reference evidence="2 3" key="1">
    <citation type="submission" date="2019-12" db="EMBL/GenBank/DDBJ databases">
        <authorList>
            <person name="Lee S.D."/>
        </authorList>
    </citation>
    <scope>NUCLEOTIDE SEQUENCE [LARGE SCALE GENOMIC DNA]</scope>
    <source>
        <strain evidence="2 3">GH1-50</strain>
    </source>
</reference>
<dbReference type="EMBL" id="WUPT01000001">
    <property type="protein sequence ID" value="MXQ06794.1"/>
    <property type="molecule type" value="Genomic_DNA"/>
</dbReference>
<dbReference type="GO" id="GO:0016491">
    <property type="term" value="F:oxidoreductase activity"/>
    <property type="evidence" value="ECO:0007669"/>
    <property type="project" value="InterPro"/>
</dbReference>
<dbReference type="SUPFAM" id="SSF51905">
    <property type="entry name" value="FAD/NAD(P)-binding domain"/>
    <property type="match status" value="1"/>
</dbReference>
<dbReference type="Pfam" id="PF01593">
    <property type="entry name" value="Amino_oxidase"/>
    <property type="match status" value="1"/>
</dbReference>
<sequence>MLERARSAAVIGAGMTGLTVADKLTSAGWNVSVFEKGRARGGRISTRRTPRGFFDHGAPEIDARGEDFRRFLNTLGAVGDAHGRLFGKPGMRSIFDPLGEAVTIRQATEIAGLKRESPGWVLRRRDGREFAHYDHVIVTIPAPQAADLVRSVDPSLAYEVSAVRMQPVWTCMVEFETPVDCPDMSENGPVLRADRMGGKPGRTDDRNAWVIHMKPEFAEATINVDPELMAPQILEAFAETCGMELPGVIYLSAHRWRFAFADQPLGRPYLMSSHQDLLVGGDWTLGRRAEDGFDSGRAMAHSILSQELAYR</sequence>
<comment type="caution">
    <text evidence="2">The sequence shown here is derived from an EMBL/GenBank/DDBJ whole genome shotgun (WGS) entry which is preliminary data.</text>
</comment>
<evidence type="ECO:0000259" key="1">
    <source>
        <dbReference type="Pfam" id="PF01593"/>
    </source>
</evidence>
<reference evidence="2 3" key="2">
    <citation type="submission" date="2020-03" db="EMBL/GenBank/DDBJ databases">
        <title>Kangsaoukella pontilimi gen. nov., sp. nov., a new member of the family Rhodobacteraceae isolated from a tidal mudflat.</title>
        <authorList>
            <person name="Kim I.S."/>
        </authorList>
    </citation>
    <scope>NUCLEOTIDE SEQUENCE [LARGE SCALE GENOMIC DNA]</scope>
    <source>
        <strain evidence="2 3">GH1-50</strain>
    </source>
</reference>
<dbReference type="PANTHER" id="PTHR16128">
    <property type="entry name" value="FAD/NAD(P)-BINDING OXIDOREDUCTASE FAMILY PROTEIN"/>
    <property type="match status" value="1"/>
</dbReference>
<dbReference type="AlphaFoldDB" id="A0A7C9MVF4"/>
<dbReference type="Gene3D" id="3.90.660.10">
    <property type="match status" value="1"/>
</dbReference>
<organism evidence="2 3">
    <name type="scientific">Kangsaoukella pontilimi</name>
    <dbReference type="NCBI Taxonomy" id="2691042"/>
    <lineage>
        <taxon>Bacteria</taxon>
        <taxon>Pseudomonadati</taxon>
        <taxon>Pseudomonadota</taxon>
        <taxon>Alphaproteobacteria</taxon>
        <taxon>Rhodobacterales</taxon>
        <taxon>Paracoccaceae</taxon>
        <taxon>Kangsaoukella</taxon>
    </lineage>
</organism>
<dbReference type="PRINTS" id="PR00419">
    <property type="entry name" value="ADXRDTASE"/>
</dbReference>
<dbReference type="Pfam" id="PF13450">
    <property type="entry name" value="NAD_binding_8"/>
    <property type="match status" value="1"/>
</dbReference>
<gene>
    <name evidence="2" type="ORF">GQ651_02940</name>
</gene>
<feature type="domain" description="Amine oxidase" evidence="1">
    <location>
        <begin position="81"/>
        <end position="303"/>
    </location>
</feature>